<dbReference type="Proteomes" id="UP000009315">
    <property type="component" value="Unassembled WGS sequence"/>
</dbReference>
<comment type="subcellular location">
    <subcellularLocation>
        <location evidence="1 9">Cell membrane</location>
        <topology evidence="1 9">Multi-pass membrane protein</topology>
    </subcellularLocation>
</comment>
<dbReference type="AlphaFoldDB" id="K8E8Y0"/>
<comment type="caution">
    <text evidence="9">Lacks conserved residue(s) required for the propagation of feature annotation.</text>
</comment>
<evidence type="ECO:0000256" key="7">
    <source>
        <dbReference type="ARBA" id="ARBA00022989"/>
    </source>
</evidence>
<evidence type="ECO:0000256" key="5">
    <source>
        <dbReference type="ARBA" id="ARBA00022573"/>
    </source>
</evidence>
<keyword evidence="8 9" id="KW-0472">Membrane</keyword>
<dbReference type="Pfam" id="PF03186">
    <property type="entry name" value="CobD_Cbib"/>
    <property type="match status" value="1"/>
</dbReference>
<evidence type="ECO:0000256" key="2">
    <source>
        <dbReference type="ARBA" id="ARBA00004953"/>
    </source>
</evidence>
<comment type="similarity">
    <text evidence="3 9">Belongs to the CobD/CbiB family.</text>
</comment>
<accession>K8E8Y0</accession>
<dbReference type="PANTHER" id="PTHR34308:SF1">
    <property type="entry name" value="COBALAMIN BIOSYNTHESIS PROTEIN CBIB"/>
    <property type="match status" value="1"/>
</dbReference>
<dbReference type="NCBIfam" id="TIGR00380">
    <property type="entry name" value="cobal_cbiB"/>
    <property type="match status" value="1"/>
</dbReference>
<dbReference type="UniPathway" id="UPA00148"/>
<sequence length="316" mass="33370">MSMLVLAALLLDLLVGDPRRLPHPVVLMGALIKKGERLIRRLAGSPGALRLGGVLLVISLCALAYGVTKGLICLASLLHPWLGLAVHLWLLATTLAVKSLYQHAVAVAQPLARGDLATARQKVALIVGRDCDNLNHQEVTRAAVETVAENTVDGIVSPLFYAFIGGAPLAMVYKAINTLDSMIGHRHEAYVHLGWAAARLDDLANYLPARLAGVCYALLSPAYPGGFTATVRAMLHDAPAHPSPNSGIPEAAVAGALGIQLGGINYYQGQPSYRASLGQAKYPLTYRHIYQALHLTWGVTALTALAGGLAGYLFAG</sequence>
<keyword evidence="7 9" id="KW-1133">Transmembrane helix</keyword>
<evidence type="ECO:0000256" key="9">
    <source>
        <dbReference type="HAMAP-Rule" id="MF_00024"/>
    </source>
</evidence>
<keyword evidence="6 9" id="KW-0812">Transmembrane</keyword>
<evidence type="ECO:0000256" key="4">
    <source>
        <dbReference type="ARBA" id="ARBA00022475"/>
    </source>
</evidence>
<dbReference type="eggNOG" id="COG1270">
    <property type="taxonomic scope" value="Bacteria"/>
</dbReference>
<dbReference type="GO" id="GO:0009236">
    <property type="term" value="P:cobalamin biosynthetic process"/>
    <property type="evidence" value="ECO:0007669"/>
    <property type="project" value="UniProtKB-UniRule"/>
</dbReference>
<evidence type="ECO:0000256" key="3">
    <source>
        <dbReference type="ARBA" id="ARBA00006263"/>
    </source>
</evidence>
<keyword evidence="4 9" id="KW-1003">Cell membrane</keyword>
<gene>
    <name evidence="9 10" type="primary">cobD</name>
    <name evidence="10" type="ORF">DESHY_160097</name>
</gene>
<dbReference type="HAMAP" id="MF_00024">
    <property type="entry name" value="CobD_CbiB"/>
    <property type="match status" value="1"/>
</dbReference>
<evidence type="ECO:0000256" key="8">
    <source>
        <dbReference type="ARBA" id="ARBA00023136"/>
    </source>
</evidence>
<comment type="caution">
    <text evidence="10">The sequence shown here is derived from an EMBL/GenBank/DDBJ whole genome shotgun (WGS) entry which is preliminary data.</text>
</comment>
<evidence type="ECO:0000256" key="6">
    <source>
        <dbReference type="ARBA" id="ARBA00022692"/>
    </source>
</evidence>
<dbReference type="EMBL" id="CAOS01000008">
    <property type="protein sequence ID" value="CCO07973.1"/>
    <property type="molecule type" value="Genomic_DNA"/>
</dbReference>
<evidence type="ECO:0000256" key="1">
    <source>
        <dbReference type="ARBA" id="ARBA00004651"/>
    </source>
</evidence>
<dbReference type="GO" id="GO:0005886">
    <property type="term" value="C:plasma membrane"/>
    <property type="evidence" value="ECO:0007669"/>
    <property type="project" value="UniProtKB-SubCell"/>
</dbReference>
<evidence type="ECO:0000313" key="11">
    <source>
        <dbReference type="Proteomes" id="UP000009315"/>
    </source>
</evidence>
<organism evidence="10 11">
    <name type="scientific">Desulforamulus hydrothermalis Lam5 = DSM 18033</name>
    <dbReference type="NCBI Taxonomy" id="1121428"/>
    <lineage>
        <taxon>Bacteria</taxon>
        <taxon>Bacillati</taxon>
        <taxon>Bacillota</taxon>
        <taxon>Clostridia</taxon>
        <taxon>Eubacteriales</taxon>
        <taxon>Peptococcaceae</taxon>
        <taxon>Desulforamulus</taxon>
    </lineage>
</organism>
<feature type="transmembrane region" description="Helical" evidence="9">
    <location>
        <begin position="72"/>
        <end position="92"/>
    </location>
</feature>
<keyword evidence="11" id="KW-1185">Reference proteome</keyword>
<dbReference type="PANTHER" id="PTHR34308">
    <property type="entry name" value="COBALAMIN BIOSYNTHESIS PROTEIN CBIB"/>
    <property type="match status" value="1"/>
</dbReference>
<name>K8E8Y0_9FIRM</name>
<dbReference type="STRING" id="1121428.DESHY_160097"/>
<feature type="transmembrane region" description="Helical" evidence="9">
    <location>
        <begin position="47"/>
        <end position="65"/>
    </location>
</feature>
<comment type="pathway">
    <text evidence="2 9">Cofactor biosynthesis; adenosylcobalamin biosynthesis.</text>
</comment>
<dbReference type="GO" id="GO:0048472">
    <property type="term" value="F:threonine-phosphate decarboxylase activity"/>
    <property type="evidence" value="ECO:0007669"/>
    <property type="project" value="InterPro"/>
</dbReference>
<proteinExistence type="inferred from homology"/>
<dbReference type="RefSeq" id="WP_008411121.1">
    <property type="nucleotide sequence ID" value="NZ_CAOS01000008.1"/>
</dbReference>
<dbReference type="InterPro" id="IPR004485">
    <property type="entry name" value="Cobalamin_biosynth_CobD/CbiB"/>
</dbReference>
<feature type="transmembrane region" description="Helical" evidence="9">
    <location>
        <begin position="159"/>
        <end position="176"/>
    </location>
</feature>
<reference evidence="10 11" key="1">
    <citation type="journal article" date="2013" name="Genome Announc.">
        <title>Genome Sequence of the Sulfate-Reducing Bacterium Desulfotomaculum hydrothermale Lam5(T).</title>
        <authorList>
            <person name="Amin O."/>
            <person name="Fardeau M.L."/>
            <person name="Valette O."/>
            <person name="Hirschler-Rea A."/>
            <person name="Barbe V."/>
            <person name="Medigue C."/>
            <person name="Vacherie B."/>
            <person name="Ollivier B."/>
            <person name="Bertin P.N."/>
            <person name="Dolla A."/>
        </authorList>
    </citation>
    <scope>NUCLEOTIDE SEQUENCE [LARGE SCALE GENOMIC DNA]</scope>
    <source>
        <strain evidence="11">Lam5 / DSM 18033</strain>
    </source>
</reference>
<dbReference type="GO" id="GO:0015420">
    <property type="term" value="F:ABC-type vitamin B12 transporter activity"/>
    <property type="evidence" value="ECO:0007669"/>
    <property type="project" value="UniProtKB-UniRule"/>
</dbReference>
<comment type="function">
    <text evidence="9">Converts cobyric acid to cobinamide by the addition of aminopropanol on the F carboxylic group.</text>
</comment>
<evidence type="ECO:0000313" key="10">
    <source>
        <dbReference type="EMBL" id="CCO07973.1"/>
    </source>
</evidence>
<feature type="transmembrane region" description="Helical" evidence="9">
    <location>
        <begin position="295"/>
        <end position="315"/>
    </location>
</feature>
<dbReference type="OrthoDB" id="9811967at2"/>
<keyword evidence="5 9" id="KW-0169">Cobalamin biosynthesis</keyword>
<protein>
    <recommendedName>
        <fullName evidence="9">Cobalamin biosynthesis protein CobD</fullName>
    </recommendedName>
</protein>